<keyword evidence="2" id="KW-1185">Reference proteome</keyword>
<sequence>MSTAISLSIPHPPRGIIAANHTPLLKTQVLEEKYSLLPLPTPQKLVTHLQHVESGSASPRPMMTTYLDLRICSRDSAGWIQVSEHEGSSLKSDTIVLQGVKFKSKNVL</sequence>
<dbReference type="Proteomes" id="UP000005408">
    <property type="component" value="Unassembled WGS sequence"/>
</dbReference>
<organism evidence="1 2">
    <name type="scientific">Magallana gigas</name>
    <name type="common">Pacific oyster</name>
    <name type="synonym">Crassostrea gigas</name>
    <dbReference type="NCBI Taxonomy" id="29159"/>
    <lineage>
        <taxon>Eukaryota</taxon>
        <taxon>Metazoa</taxon>
        <taxon>Spiralia</taxon>
        <taxon>Lophotrochozoa</taxon>
        <taxon>Mollusca</taxon>
        <taxon>Bivalvia</taxon>
        <taxon>Autobranchia</taxon>
        <taxon>Pteriomorphia</taxon>
        <taxon>Ostreida</taxon>
        <taxon>Ostreoidea</taxon>
        <taxon>Ostreidae</taxon>
        <taxon>Magallana</taxon>
    </lineage>
</organism>
<evidence type="ECO:0000313" key="2">
    <source>
        <dbReference type="Proteomes" id="UP000005408"/>
    </source>
</evidence>
<proteinExistence type="predicted"/>
<evidence type="ECO:0000313" key="1">
    <source>
        <dbReference type="EnsemblMetazoa" id="G31322.1:cds"/>
    </source>
</evidence>
<dbReference type="AlphaFoldDB" id="A0A8W8M2Q9"/>
<name>A0A8W8M2Q9_MAGGI</name>
<reference evidence="1" key="1">
    <citation type="submission" date="2022-08" db="UniProtKB">
        <authorList>
            <consortium name="EnsemblMetazoa"/>
        </authorList>
    </citation>
    <scope>IDENTIFICATION</scope>
    <source>
        <strain evidence="1">05x7-T-G4-1.051#20</strain>
    </source>
</reference>
<accession>A0A8W8M2Q9</accession>
<protein>
    <submittedName>
        <fullName evidence="1">Uncharacterized protein</fullName>
    </submittedName>
</protein>
<dbReference type="EnsemblMetazoa" id="G31322.1">
    <property type="protein sequence ID" value="G31322.1:cds"/>
    <property type="gene ID" value="G31322"/>
</dbReference>